<dbReference type="OrthoDB" id="192832at2759"/>
<evidence type="ECO:0000256" key="17">
    <source>
        <dbReference type="SAM" id="SignalP"/>
    </source>
</evidence>
<evidence type="ECO:0000256" key="5">
    <source>
        <dbReference type="ARBA" id="ARBA00022475"/>
    </source>
</evidence>
<evidence type="ECO:0000256" key="11">
    <source>
        <dbReference type="ARBA" id="ARBA00023180"/>
    </source>
</evidence>
<dbReference type="Gene3D" id="2.60.120.200">
    <property type="match status" value="1"/>
</dbReference>
<evidence type="ECO:0000256" key="3">
    <source>
        <dbReference type="ARBA" id="ARBA00006865"/>
    </source>
</evidence>
<sequence length="666" mass="68028">MLSSTSFSAGSLFLLGLASSATAASSYSLVENWQGKNFLDYFNFHVGDDPTNGFVNYLDQSSAESTGLVKVLDSGSVYLGVDHEKIISTSAKGRDSVRIGSKKYYDRSLIIADIAHMPGGACGSWPAFWSTGKEWPSDGEIDIIEGVNLQDHNEIVMHTAGTCSITDSGMSGVVNATGCGEDLGTIGCVIEGEQGSYGTSFNKQGGGVYAMEWTEEYLKIWFFPRAKIPESITDGKPDPSQFGIPMALVQEDCDVANSFKPQSFTFDVTFCGDWAGGVFGDSGCPATSSDSFQSCHNYVANHPAAFKETYWEINSVKIYQTGVNGIAETTTSKAVATHATATHQSVAHDTATKASVTEDTDTKSTATHVAATQAEAHSSAAVEPSSAEESHAAATPVTSEAVGIIGELTPSSTATPAPTADHTATQAVVESATKETTSKTTRYVTQFVTSTTTICPVAESSSAAAAAVESHATVAAPSSDIAESPATANTASAHAANSSPAAAQSDVAQSPATVETANSSPAVAESAPTQAPTATQSTSAGETQQQNAVPTQAAQTPASTAPVGADAASASRGSPSEQGSSTERPLPTIIPAPGVDANSASAIASHAAQTSRPLIPTSTGASAATGSTFPGTPSSSGNFAHFTSGADKLSAKFSLFAVVLGFAMAA</sequence>
<evidence type="ECO:0000256" key="1">
    <source>
        <dbReference type="ARBA" id="ARBA00000124"/>
    </source>
</evidence>
<proteinExistence type="inferred from homology"/>
<feature type="region of interest" description="Disordered" evidence="16">
    <location>
        <begin position="341"/>
        <end position="396"/>
    </location>
</feature>
<feature type="compositionally biased region" description="Low complexity" evidence="16">
    <location>
        <begin position="526"/>
        <end position="562"/>
    </location>
</feature>
<dbReference type="GO" id="GO:0030245">
    <property type="term" value="P:cellulose catabolic process"/>
    <property type="evidence" value="ECO:0007669"/>
    <property type="project" value="UniProtKB-KW"/>
</dbReference>
<feature type="chain" id="PRO_5041000159" description="endo-1,3(4)-beta-glucanase" evidence="17">
    <location>
        <begin position="24"/>
        <end position="666"/>
    </location>
</feature>
<dbReference type="FunFam" id="2.60.120.200:FF:000114">
    <property type="entry name" value="Probable endo-1,3(4)-beta-glucanase NFIA_089530"/>
    <property type="match status" value="1"/>
</dbReference>
<gene>
    <name evidence="19" type="ORF">N7532_003033</name>
</gene>
<evidence type="ECO:0000256" key="7">
    <source>
        <dbReference type="ARBA" id="ARBA00022729"/>
    </source>
</evidence>
<comment type="similarity">
    <text evidence="3">Belongs to the glycosyl hydrolase 16 family.</text>
</comment>
<dbReference type="PANTHER" id="PTHR10963">
    <property type="entry name" value="GLYCOSYL HYDROLASE-RELATED"/>
    <property type="match status" value="1"/>
</dbReference>
<name>A0A9W9FLM6_9EURO</name>
<feature type="compositionally biased region" description="Polar residues" evidence="16">
    <location>
        <begin position="571"/>
        <end position="583"/>
    </location>
</feature>
<evidence type="ECO:0000256" key="14">
    <source>
        <dbReference type="ARBA" id="ARBA00023295"/>
    </source>
</evidence>
<evidence type="ECO:0000256" key="2">
    <source>
        <dbReference type="ARBA" id="ARBA00004609"/>
    </source>
</evidence>
<dbReference type="SUPFAM" id="SSF49899">
    <property type="entry name" value="Concanavalin A-like lectins/glucanases"/>
    <property type="match status" value="1"/>
</dbReference>
<evidence type="ECO:0000313" key="20">
    <source>
        <dbReference type="Proteomes" id="UP001149074"/>
    </source>
</evidence>
<keyword evidence="8" id="KW-0378">Hydrolase</keyword>
<reference evidence="19" key="2">
    <citation type="journal article" date="2023" name="IMA Fungus">
        <title>Comparative genomic study of the Penicillium genus elucidates a diverse pangenome and 15 lateral gene transfer events.</title>
        <authorList>
            <person name="Petersen C."/>
            <person name="Sorensen T."/>
            <person name="Nielsen M.R."/>
            <person name="Sondergaard T.E."/>
            <person name="Sorensen J.L."/>
            <person name="Fitzpatrick D.A."/>
            <person name="Frisvad J.C."/>
            <person name="Nielsen K.L."/>
        </authorList>
    </citation>
    <scope>NUCLEOTIDE SEQUENCE</scope>
    <source>
        <strain evidence="19">IBT 30761</strain>
    </source>
</reference>
<feature type="region of interest" description="Disordered" evidence="16">
    <location>
        <begin position="477"/>
        <end position="633"/>
    </location>
</feature>
<dbReference type="CDD" id="cd02181">
    <property type="entry name" value="GH16_fungal_Lam16A_glucanase"/>
    <property type="match status" value="1"/>
</dbReference>
<evidence type="ECO:0000259" key="18">
    <source>
        <dbReference type="PROSITE" id="PS51762"/>
    </source>
</evidence>
<keyword evidence="6" id="KW-0336">GPI-anchor</keyword>
<feature type="compositionally biased region" description="Polar residues" evidence="16">
    <location>
        <begin position="506"/>
        <end position="521"/>
    </location>
</feature>
<dbReference type="InterPro" id="IPR050546">
    <property type="entry name" value="Glycosyl_Hydrlase_16"/>
</dbReference>
<keyword evidence="13" id="KW-0449">Lipoprotein</keyword>
<keyword evidence="9" id="KW-0136">Cellulose degradation</keyword>
<evidence type="ECO:0000256" key="4">
    <source>
        <dbReference type="ARBA" id="ARBA00012599"/>
    </source>
</evidence>
<comment type="caution">
    <text evidence="19">The sequence shown here is derived from an EMBL/GenBank/DDBJ whole genome shotgun (WGS) entry which is preliminary data.</text>
</comment>
<organism evidence="19 20">
    <name type="scientific">Penicillium argentinense</name>
    <dbReference type="NCBI Taxonomy" id="1131581"/>
    <lineage>
        <taxon>Eukaryota</taxon>
        <taxon>Fungi</taxon>
        <taxon>Dikarya</taxon>
        <taxon>Ascomycota</taxon>
        <taxon>Pezizomycotina</taxon>
        <taxon>Eurotiomycetes</taxon>
        <taxon>Eurotiomycetidae</taxon>
        <taxon>Eurotiales</taxon>
        <taxon>Aspergillaceae</taxon>
        <taxon>Penicillium</taxon>
    </lineage>
</organism>
<dbReference type="EMBL" id="JAPQKI010000004">
    <property type="protein sequence ID" value="KAJ5102504.1"/>
    <property type="molecule type" value="Genomic_DNA"/>
</dbReference>
<accession>A0A9W9FLM6</accession>
<dbReference type="Proteomes" id="UP001149074">
    <property type="component" value="Unassembled WGS sequence"/>
</dbReference>
<dbReference type="InterPro" id="IPR000757">
    <property type="entry name" value="Beta-glucanase-like"/>
</dbReference>
<evidence type="ECO:0000313" key="19">
    <source>
        <dbReference type="EMBL" id="KAJ5102504.1"/>
    </source>
</evidence>
<evidence type="ECO:0000256" key="9">
    <source>
        <dbReference type="ARBA" id="ARBA00023001"/>
    </source>
</evidence>
<feature type="compositionally biased region" description="Polar residues" evidence="16">
    <location>
        <begin position="341"/>
        <end position="367"/>
    </location>
</feature>
<evidence type="ECO:0000256" key="8">
    <source>
        <dbReference type="ARBA" id="ARBA00022801"/>
    </source>
</evidence>
<reference evidence="19" key="1">
    <citation type="submission" date="2022-11" db="EMBL/GenBank/DDBJ databases">
        <authorList>
            <person name="Petersen C."/>
        </authorList>
    </citation>
    <scope>NUCLEOTIDE SEQUENCE</scope>
    <source>
        <strain evidence="19">IBT 30761</strain>
    </source>
</reference>
<evidence type="ECO:0000256" key="16">
    <source>
        <dbReference type="SAM" id="MobiDB-lite"/>
    </source>
</evidence>
<keyword evidence="5" id="KW-1003">Cell membrane</keyword>
<evidence type="ECO:0000256" key="12">
    <source>
        <dbReference type="ARBA" id="ARBA00023277"/>
    </source>
</evidence>
<keyword evidence="11" id="KW-0325">Glycoprotein</keyword>
<feature type="domain" description="GH16" evidence="18">
    <location>
        <begin position="31"/>
        <end position="283"/>
    </location>
</feature>
<comment type="catalytic activity">
    <reaction evidence="1">
        <text>Endohydrolysis of (1-&gt;3)- or (1-&gt;4)-linkages in beta-D-glucans when the glucose residue whose reducing group is involved in the linkage to be hydrolyzed is itself substituted at C-3.</text>
        <dbReference type="EC" id="3.2.1.6"/>
    </reaction>
</comment>
<dbReference type="PROSITE" id="PS51762">
    <property type="entry name" value="GH16_2"/>
    <property type="match status" value="1"/>
</dbReference>
<dbReference type="GO" id="GO:0005886">
    <property type="term" value="C:plasma membrane"/>
    <property type="evidence" value="ECO:0007669"/>
    <property type="project" value="UniProtKB-SubCell"/>
</dbReference>
<comment type="subcellular location">
    <subcellularLocation>
        <location evidence="2">Cell membrane</location>
        <topology evidence="2">Lipid-anchor</topology>
        <topology evidence="2">GPI-anchor</topology>
    </subcellularLocation>
</comment>
<dbReference type="EC" id="3.2.1.6" evidence="4"/>
<keyword evidence="20" id="KW-1185">Reference proteome</keyword>
<feature type="compositionally biased region" description="Low complexity" evidence="16">
    <location>
        <begin position="597"/>
        <end position="633"/>
    </location>
</feature>
<dbReference type="InterPro" id="IPR013320">
    <property type="entry name" value="ConA-like_dom_sf"/>
</dbReference>
<keyword evidence="14" id="KW-0326">Glycosidase</keyword>
<evidence type="ECO:0000256" key="10">
    <source>
        <dbReference type="ARBA" id="ARBA00023136"/>
    </source>
</evidence>
<evidence type="ECO:0000256" key="6">
    <source>
        <dbReference type="ARBA" id="ARBA00022622"/>
    </source>
</evidence>
<dbReference type="GO" id="GO:0098552">
    <property type="term" value="C:side of membrane"/>
    <property type="evidence" value="ECO:0007669"/>
    <property type="project" value="UniProtKB-KW"/>
</dbReference>
<dbReference type="PANTHER" id="PTHR10963:SF58">
    <property type="entry name" value="ENDO-1,3(4)-BETA-GLUCANASE XGEA"/>
    <property type="match status" value="1"/>
</dbReference>
<feature type="compositionally biased region" description="Low complexity" evidence="16">
    <location>
        <begin position="370"/>
        <end position="387"/>
    </location>
</feature>
<dbReference type="GeneID" id="81354506"/>
<evidence type="ECO:0000256" key="15">
    <source>
        <dbReference type="ARBA" id="ARBA00023326"/>
    </source>
</evidence>
<feature type="signal peptide" evidence="17">
    <location>
        <begin position="1"/>
        <end position="23"/>
    </location>
</feature>
<dbReference type="GO" id="GO:0052861">
    <property type="term" value="F:endo-1,3(4)-beta-glucanase activity"/>
    <property type="evidence" value="ECO:0007669"/>
    <property type="project" value="UniProtKB-EC"/>
</dbReference>
<keyword evidence="12" id="KW-0119">Carbohydrate metabolism</keyword>
<evidence type="ECO:0000256" key="13">
    <source>
        <dbReference type="ARBA" id="ARBA00023288"/>
    </source>
</evidence>
<keyword evidence="10" id="KW-0472">Membrane</keyword>
<dbReference type="Pfam" id="PF26113">
    <property type="entry name" value="GH16_XgeA"/>
    <property type="match status" value="1"/>
</dbReference>
<feature type="compositionally biased region" description="Low complexity" evidence="16">
    <location>
        <begin position="484"/>
        <end position="503"/>
    </location>
</feature>
<protein>
    <recommendedName>
        <fullName evidence="4">endo-1,3(4)-beta-glucanase</fullName>
        <ecNumber evidence="4">3.2.1.6</ecNumber>
    </recommendedName>
</protein>
<dbReference type="RefSeq" id="XP_056475884.1">
    <property type="nucleotide sequence ID" value="XM_056615527.1"/>
</dbReference>
<keyword evidence="7 17" id="KW-0732">Signal</keyword>
<keyword evidence="15" id="KW-0624">Polysaccharide degradation</keyword>
<dbReference type="AlphaFoldDB" id="A0A9W9FLM6"/>